<evidence type="ECO:0000259" key="8">
    <source>
        <dbReference type="Pfam" id="PF13193"/>
    </source>
</evidence>
<evidence type="ECO:0000313" key="10">
    <source>
        <dbReference type="Proteomes" id="UP000278222"/>
    </source>
</evidence>
<proteinExistence type="predicted"/>
<accession>A0A3N1MKS4</accession>
<dbReference type="CDD" id="cd04433">
    <property type="entry name" value="AFD_class_I"/>
    <property type="match status" value="1"/>
</dbReference>
<dbReference type="PANTHER" id="PTHR43767:SF8">
    <property type="entry name" value="LONG-CHAIN-FATTY-ACID--COA LIGASE"/>
    <property type="match status" value="1"/>
</dbReference>
<evidence type="ECO:0000256" key="4">
    <source>
        <dbReference type="ARBA" id="ARBA00026121"/>
    </source>
</evidence>
<evidence type="ECO:0000256" key="1">
    <source>
        <dbReference type="ARBA" id="ARBA00004170"/>
    </source>
</evidence>
<dbReference type="AlphaFoldDB" id="A0A3N1MKS4"/>
<evidence type="ECO:0000256" key="3">
    <source>
        <dbReference type="ARBA" id="ARBA00022598"/>
    </source>
</evidence>
<evidence type="ECO:0000256" key="2">
    <source>
        <dbReference type="ARBA" id="ARBA00005005"/>
    </source>
</evidence>
<dbReference type="Gene3D" id="3.30.300.30">
    <property type="match status" value="1"/>
</dbReference>
<feature type="domain" description="AMP-binding enzyme C-terminal" evidence="8">
    <location>
        <begin position="404"/>
        <end position="476"/>
    </location>
</feature>
<dbReference type="PANTHER" id="PTHR43767">
    <property type="entry name" value="LONG-CHAIN-FATTY-ACID--COA LIGASE"/>
    <property type="match status" value="1"/>
</dbReference>
<dbReference type="InterPro" id="IPR025110">
    <property type="entry name" value="AMP-bd_C"/>
</dbReference>
<evidence type="ECO:0000256" key="6">
    <source>
        <dbReference type="ARBA" id="ARBA00042773"/>
    </source>
</evidence>
<dbReference type="Proteomes" id="UP000278222">
    <property type="component" value="Unassembled WGS sequence"/>
</dbReference>
<dbReference type="InterPro" id="IPR050237">
    <property type="entry name" value="ATP-dep_AMP-bd_enzyme"/>
</dbReference>
<dbReference type="Gene3D" id="3.40.50.12780">
    <property type="entry name" value="N-terminal domain of ligase-like"/>
    <property type="match status" value="1"/>
</dbReference>
<gene>
    <name evidence="9" type="ORF">EDC65_0777</name>
</gene>
<dbReference type="SUPFAM" id="SSF56801">
    <property type="entry name" value="Acetyl-CoA synthetase-like"/>
    <property type="match status" value="1"/>
</dbReference>
<organism evidence="9 10">
    <name type="scientific">Stella humosa</name>
    <dbReference type="NCBI Taxonomy" id="94"/>
    <lineage>
        <taxon>Bacteria</taxon>
        <taxon>Pseudomonadati</taxon>
        <taxon>Pseudomonadota</taxon>
        <taxon>Alphaproteobacteria</taxon>
        <taxon>Rhodospirillales</taxon>
        <taxon>Stellaceae</taxon>
        <taxon>Stella</taxon>
    </lineage>
</organism>
<feature type="domain" description="AMP-dependent synthetase/ligase" evidence="7">
    <location>
        <begin position="14"/>
        <end position="346"/>
    </location>
</feature>
<dbReference type="RefSeq" id="WP_170216319.1">
    <property type="nucleotide sequence ID" value="NZ_AP019700.1"/>
</dbReference>
<comment type="pathway">
    <text evidence="2">Lipid metabolism; fatty acid beta-oxidation.</text>
</comment>
<comment type="subcellular location">
    <subcellularLocation>
        <location evidence="1">Membrane</location>
        <topology evidence="1">Peripheral membrane protein</topology>
    </subcellularLocation>
</comment>
<dbReference type="InterPro" id="IPR042099">
    <property type="entry name" value="ANL_N_sf"/>
</dbReference>
<dbReference type="GO" id="GO:0016020">
    <property type="term" value="C:membrane"/>
    <property type="evidence" value="ECO:0007669"/>
    <property type="project" value="UniProtKB-SubCell"/>
</dbReference>
<reference evidence="9 10" key="1">
    <citation type="submission" date="2018-11" db="EMBL/GenBank/DDBJ databases">
        <title>Genomic Encyclopedia of Type Strains, Phase IV (KMG-IV): sequencing the most valuable type-strain genomes for metagenomic binning, comparative biology and taxonomic classification.</title>
        <authorList>
            <person name="Goeker M."/>
        </authorList>
    </citation>
    <scope>NUCLEOTIDE SEQUENCE [LARGE SCALE GENOMIC DNA]</scope>
    <source>
        <strain evidence="9 10">DSM 5900</strain>
    </source>
</reference>
<keyword evidence="3 9" id="KW-0436">Ligase</keyword>
<protein>
    <recommendedName>
        <fullName evidence="5">Long-chain-fatty-acid--CoA ligase</fullName>
        <ecNumber evidence="4">6.2.1.3</ecNumber>
    </recommendedName>
    <alternativeName>
        <fullName evidence="6">Long-chain acyl-CoA synthetase</fullName>
    </alternativeName>
</protein>
<dbReference type="GO" id="GO:0004467">
    <property type="term" value="F:long-chain fatty acid-CoA ligase activity"/>
    <property type="evidence" value="ECO:0007669"/>
    <property type="project" value="UniProtKB-EC"/>
</dbReference>
<name>A0A3N1MKS4_9PROT</name>
<evidence type="ECO:0000313" key="9">
    <source>
        <dbReference type="EMBL" id="ROQ01596.1"/>
    </source>
</evidence>
<dbReference type="InterPro" id="IPR045851">
    <property type="entry name" value="AMP-bd_C_sf"/>
</dbReference>
<dbReference type="InterPro" id="IPR000873">
    <property type="entry name" value="AMP-dep_synth/lig_dom"/>
</dbReference>
<dbReference type="Pfam" id="PF00501">
    <property type="entry name" value="AMP-binding"/>
    <property type="match status" value="1"/>
</dbReference>
<keyword evidence="10" id="KW-1185">Reference proteome</keyword>
<sequence length="499" mass="52208">MTATQAWFGAAIGRHAALHPLAPAIIGNDGTLAFQDAHRAIEGIAAMLLRHGVRPGRPLALMLGGRADDLLLLFACHRLGVPVLVLSVQDPVPLANALIARAAADLVVSGGSPVAPGLSVPSIAVGPDWMTADPGALPPPPDATAPCYLGRSSGTTGGVPKLVMSTHALEMADLDIGWSRFPLHAEDRYLAVIGFQFGVGRSGAQRALLRGGAVVLAQPFRAMADLVATARRHGATWTKLTPTHLRHILAAAPPDGQLLPGMRILAGTGPLAPAERRAILRRVSSELYIDYATNEVGSLAMATPEDVRRNPAGVGRPVAGMEMQVVDEHDRPCPPATIGTLRFRGPLFPHDYQHIVPGASSRFVDGWFYPGDAGIIDGDGQLVLKGRVDDLIVMGGTKIYPADVEDCLAGHPAVAGVAVVGIPDRTRGVAATAAVVLRSPVRMRDLLAHCHATLGVAASPVRLVKLDAMPLNEMGKIDRVALRRLLVDAGRASKGPGHG</sequence>
<dbReference type="EMBL" id="RJKX01000011">
    <property type="protein sequence ID" value="ROQ01596.1"/>
    <property type="molecule type" value="Genomic_DNA"/>
</dbReference>
<evidence type="ECO:0000256" key="5">
    <source>
        <dbReference type="ARBA" id="ARBA00039545"/>
    </source>
</evidence>
<dbReference type="EC" id="6.2.1.3" evidence="4"/>
<comment type="caution">
    <text evidence="9">The sequence shown here is derived from an EMBL/GenBank/DDBJ whole genome shotgun (WGS) entry which is preliminary data.</text>
</comment>
<evidence type="ECO:0000259" key="7">
    <source>
        <dbReference type="Pfam" id="PF00501"/>
    </source>
</evidence>
<dbReference type="Pfam" id="PF13193">
    <property type="entry name" value="AMP-binding_C"/>
    <property type="match status" value="1"/>
</dbReference>